<comment type="caution">
    <text evidence="2">The sequence shown here is derived from an EMBL/GenBank/DDBJ whole genome shotgun (WGS) entry which is preliminary data.</text>
</comment>
<dbReference type="CDD" id="cd01836">
    <property type="entry name" value="FeeA_FeeB_like"/>
    <property type="match status" value="1"/>
</dbReference>
<dbReference type="Pfam" id="PF13472">
    <property type="entry name" value="Lipase_GDSL_2"/>
    <property type="match status" value="1"/>
</dbReference>
<organism evidence="2 3">
    <name type="scientific">Rhodohalobacter mucosus</name>
    <dbReference type="NCBI Taxonomy" id="2079485"/>
    <lineage>
        <taxon>Bacteria</taxon>
        <taxon>Pseudomonadati</taxon>
        <taxon>Balneolota</taxon>
        <taxon>Balneolia</taxon>
        <taxon>Balneolales</taxon>
        <taxon>Balneolaceae</taxon>
        <taxon>Rhodohalobacter</taxon>
    </lineage>
</organism>
<sequence length="239" mass="26447">MITTLIDLLLAPVYFYQGKFVRDHIVMLPEPEGERKGIIGSGKQISLLVVGDSSAAGVGTSSQEEALLGNILTNLDDIFEISYCLLAKTGARTRHVITRLKRQPEKSYELAVTALGVNDVTAGLSQKEWISDQRELYGVLREKFRVEHILVSGLPPVSEFPALPQPLRWFLGRSARTFNTALEHLCEEEGCHYIPPDDVNADVSMMASDGFHPGPGVYKAWGREIARTIRLVRDQSAQG</sequence>
<dbReference type="Gene3D" id="3.40.50.1110">
    <property type="entry name" value="SGNH hydrolase"/>
    <property type="match status" value="1"/>
</dbReference>
<dbReference type="EMBL" id="QGGB01000003">
    <property type="protein sequence ID" value="PWN07322.1"/>
    <property type="molecule type" value="Genomic_DNA"/>
</dbReference>
<feature type="domain" description="SGNH hydrolase-type esterase" evidence="1">
    <location>
        <begin position="49"/>
        <end position="219"/>
    </location>
</feature>
<evidence type="ECO:0000313" key="3">
    <source>
        <dbReference type="Proteomes" id="UP000245533"/>
    </source>
</evidence>
<dbReference type="InterPro" id="IPR036514">
    <property type="entry name" value="SGNH_hydro_sf"/>
</dbReference>
<dbReference type="GO" id="GO:0016788">
    <property type="term" value="F:hydrolase activity, acting on ester bonds"/>
    <property type="evidence" value="ECO:0007669"/>
    <property type="project" value="UniProtKB-ARBA"/>
</dbReference>
<dbReference type="InterPro" id="IPR013830">
    <property type="entry name" value="SGNH_hydro"/>
</dbReference>
<reference evidence="2 3" key="1">
    <citation type="submission" date="2018-05" db="EMBL/GenBank/DDBJ databases">
        <title>Rhodohalobacter halophilus gen. nov., sp. nov., a moderately halophilic member of the family Balneolaceae.</title>
        <authorList>
            <person name="Liu Z.-W."/>
        </authorList>
    </citation>
    <scope>NUCLEOTIDE SEQUENCE [LARGE SCALE GENOMIC DNA]</scope>
    <source>
        <strain evidence="2 3">8A47</strain>
    </source>
</reference>
<gene>
    <name evidence="2" type="ORF">DDZ15_03375</name>
</gene>
<dbReference type="OrthoDB" id="2810666at2"/>
<protein>
    <submittedName>
        <fullName evidence="2">Lipase</fullName>
    </submittedName>
</protein>
<accession>A0A316TXE5</accession>
<name>A0A316TXE5_9BACT</name>
<proteinExistence type="predicted"/>
<dbReference type="AlphaFoldDB" id="A0A316TXE5"/>
<evidence type="ECO:0000259" key="1">
    <source>
        <dbReference type="Pfam" id="PF13472"/>
    </source>
</evidence>
<dbReference type="RefSeq" id="WP_109644896.1">
    <property type="nucleotide sequence ID" value="NZ_QGGB01000003.1"/>
</dbReference>
<keyword evidence="3" id="KW-1185">Reference proteome</keyword>
<dbReference type="Proteomes" id="UP000245533">
    <property type="component" value="Unassembled WGS sequence"/>
</dbReference>
<dbReference type="SUPFAM" id="SSF52266">
    <property type="entry name" value="SGNH hydrolase"/>
    <property type="match status" value="1"/>
</dbReference>
<evidence type="ECO:0000313" key="2">
    <source>
        <dbReference type="EMBL" id="PWN07322.1"/>
    </source>
</evidence>